<accession>A0A6J0PB87</accession>
<gene>
    <name evidence="3" type="primary">LOC105032616</name>
</gene>
<reference evidence="3" key="1">
    <citation type="submission" date="2025-08" db="UniProtKB">
        <authorList>
            <consortium name="RefSeq"/>
        </authorList>
    </citation>
    <scope>IDENTIFICATION</scope>
</reference>
<keyword evidence="2" id="KW-1185">Reference proteome</keyword>
<evidence type="ECO:0000313" key="2">
    <source>
        <dbReference type="Proteomes" id="UP000504607"/>
    </source>
</evidence>
<dbReference type="InParanoid" id="A0A6J0PB87"/>
<dbReference type="OrthoDB" id="786188at2759"/>
<proteinExistence type="predicted"/>
<sequence length="218" mass="24649">MQATKEDIEALEARFSQVISFSAGELQRTSSQWKSAIIGKFLDKRFPLEFIQKEMKFRWNIEGDLQVMSLSEDLLLFSLPPVEIQDRVLAKGPWSLASQLLAMEAWRPSFQPSRDQLSHRVPIPRSLEGGLNRFYELCFNSSGFNIYLIPQQGVSCSIFFYPLTAKIRSLDRMPDGTVEAAESKGSGPPILFLCFFCFFYSQESPSVGRRLAAAESNG</sequence>
<organism evidence="2 3">
    <name type="scientific">Elaeis guineensis var. tenera</name>
    <name type="common">Oil palm</name>
    <dbReference type="NCBI Taxonomy" id="51953"/>
    <lineage>
        <taxon>Eukaryota</taxon>
        <taxon>Viridiplantae</taxon>
        <taxon>Streptophyta</taxon>
        <taxon>Embryophyta</taxon>
        <taxon>Tracheophyta</taxon>
        <taxon>Spermatophyta</taxon>
        <taxon>Magnoliopsida</taxon>
        <taxon>Liliopsida</taxon>
        <taxon>Arecaceae</taxon>
        <taxon>Arecoideae</taxon>
        <taxon>Cocoseae</taxon>
        <taxon>Elaeidinae</taxon>
        <taxon>Elaeis</taxon>
    </lineage>
</organism>
<dbReference type="PANTHER" id="PTHR31286">
    <property type="entry name" value="GLYCINE-RICH CELL WALL STRUCTURAL PROTEIN 1.8-LIKE"/>
    <property type="match status" value="1"/>
</dbReference>
<evidence type="ECO:0000313" key="3">
    <source>
        <dbReference type="RefSeq" id="XP_019701910.1"/>
    </source>
</evidence>
<dbReference type="InterPro" id="IPR040256">
    <property type="entry name" value="At4g02000-like"/>
</dbReference>
<dbReference type="InterPro" id="IPR025558">
    <property type="entry name" value="DUF4283"/>
</dbReference>
<name>A0A6J0PB87_ELAGV</name>
<evidence type="ECO:0000259" key="1">
    <source>
        <dbReference type="Pfam" id="PF14111"/>
    </source>
</evidence>
<feature type="domain" description="DUF4283" evidence="1">
    <location>
        <begin position="31"/>
        <end position="113"/>
    </location>
</feature>
<dbReference type="RefSeq" id="XP_019701910.1">
    <property type="nucleotide sequence ID" value="XM_019846351.2"/>
</dbReference>
<protein>
    <submittedName>
        <fullName evidence="3">Uncharacterized protein LOC105032616 isoform X1</fullName>
    </submittedName>
</protein>
<dbReference type="AlphaFoldDB" id="A0A6J0PB87"/>
<dbReference type="PANTHER" id="PTHR31286:SF180">
    <property type="entry name" value="OS10G0362600 PROTEIN"/>
    <property type="match status" value="1"/>
</dbReference>
<dbReference type="Proteomes" id="UP000504607">
    <property type="component" value="Unplaced"/>
</dbReference>
<dbReference type="Pfam" id="PF14111">
    <property type="entry name" value="DUF4283"/>
    <property type="match status" value="1"/>
</dbReference>